<evidence type="ECO:0000256" key="1">
    <source>
        <dbReference type="SAM" id="Coils"/>
    </source>
</evidence>
<organism evidence="3 4">
    <name type="scientific">Phytophthora fragariaefolia</name>
    <dbReference type="NCBI Taxonomy" id="1490495"/>
    <lineage>
        <taxon>Eukaryota</taxon>
        <taxon>Sar</taxon>
        <taxon>Stramenopiles</taxon>
        <taxon>Oomycota</taxon>
        <taxon>Peronosporomycetes</taxon>
        <taxon>Peronosporales</taxon>
        <taxon>Peronosporaceae</taxon>
        <taxon>Phytophthora</taxon>
    </lineage>
</organism>
<reference evidence="3" key="1">
    <citation type="submission" date="2023-04" db="EMBL/GenBank/DDBJ databases">
        <title>Phytophthora fragariaefolia NBRC 109709.</title>
        <authorList>
            <person name="Ichikawa N."/>
            <person name="Sato H."/>
            <person name="Tonouchi N."/>
        </authorList>
    </citation>
    <scope>NUCLEOTIDE SEQUENCE</scope>
    <source>
        <strain evidence="3">NBRC 109709</strain>
    </source>
</reference>
<sequence length="272" mass="31142">MDFGALQGRGNAGNQLVQQPVQQQQVQQEGQAPQRRQAVRKVAAGTKAPKYDYDGGFDLYRARLESYLRQRDCWNVVIGTEAHDPQNAAQQQNYEERNLFARDALLFGLLPKDAKKLCKLARVSEMWTAYERDKTQRDFANSIRIRAKMYGAKFVKGMQMDKYLEDLEDYRRQLENMNDRIGDAEMASITLTGVEGTHRNVVRMFNRDANPPDLERVLNYLRSEAEMDEAEAENTDTSKKKKDEGDKMIGSVKGKRVWQGKKQNKVGPGKKA</sequence>
<evidence type="ECO:0000313" key="3">
    <source>
        <dbReference type="EMBL" id="GMF18667.1"/>
    </source>
</evidence>
<evidence type="ECO:0000313" key="4">
    <source>
        <dbReference type="Proteomes" id="UP001165121"/>
    </source>
</evidence>
<feature type="region of interest" description="Disordered" evidence="2">
    <location>
        <begin position="225"/>
        <end position="272"/>
    </location>
</feature>
<evidence type="ECO:0000256" key="2">
    <source>
        <dbReference type="SAM" id="MobiDB-lite"/>
    </source>
</evidence>
<feature type="compositionally biased region" description="Basic residues" evidence="2">
    <location>
        <begin position="253"/>
        <end position="272"/>
    </location>
</feature>
<dbReference type="Proteomes" id="UP001165121">
    <property type="component" value="Unassembled WGS sequence"/>
</dbReference>
<dbReference type="EMBL" id="BSXT01000139">
    <property type="protein sequence ID" value="GMF18667.1"/>
    <property type="molecule type" value="Genomic_DNA"/>
</dbReference>
<comment type="caution">
    <text evidence="3">The sequence shown here is derived from an EMBL/GenBank/DDBJ whole genome shotgun (WGS) entry which is preliminary data.</text>
</comment>
<feature type="coiled-coil region" evidence="1">
    <location>
        <begin position="160"/>
        <end position="187"/>
    </location>
</feature>
<dbReference type="OrthoDB" id="111953at2759"/>
<feature type="compositionally biased region" description="Basic and acidic residues" evidence="2">
    <location>
        <begin position="236"/>
        <end position="247"/>
    </location>
</feature>
<accession>A0A9W6WUY9</accession>
<protein>
    <submittedName>
        <fullName evidence="3">Unnamed protein product</fullName>
    </submittedName>
</protein>
<feature type="compositionally biased region" description="Low complexity" evidence="2">
    <location>
        <begin position="15"/>
        <end position="36"/>
    </location>
</feature>
<gene>
    <name evidence="3" type="ORF">Pfra01_000170600</name>
</gene>
<keyword evidence="1" id="KW-0175">Coiled coil</keyword>
<dbReference type="AlphaFoldDB" id="A0A9W6WUY9"/>
<proteinExistence type="predicted"/>
<dbReference type="Pfam" id="PF14223">
    <property type="entry name" value="Retrotran_gag_2"/>
    <property type="match status" value="1"/>
</dbReference>
<feature type="region of interest" description="Disordered" evidence="2">
    <location>
        <begin position="1"/>
        <end position="43"/>
    </location>
</feature>
<name>A0A9W6WUY9_9STRA</name>
<keyword evidence="4" id="KW-1185">Reference proteome</keyword>